<evidence type="ECO:0000256" key="5">
    <source>
        <dbReference type="ARBA" id="ARBA00004787"/>
    </source>
</evidence>
<dbReference type="CDD" id="cd00554">
    <property type="entry name" value="MECDP_synthase"/>
    <property type="match status" value="1"/>
</dbReference>
<evidence type="ECO:0000256" key="9">
    <source>
        <dbReference type="ARBA" id="ARBA00022695"/>
    </source>
</evidence>
<name>A0A542EKT9_9MICO</name>
<sequence>MGVVIVAAGMGTRLGAGMPKALVDIGGDALIVHALRSVRQVGRVSDVVVVVPGGHRGEFEPLCEGAVLVDGGAERTDSVAAGLAALSDRTEVVLVHDAARAFAPPALFDAVIDAVLGGAHAVVPGLPVVDTVKQVDAGGVVVGTPDRSSLRAVQTPQGFRRSALVRAHSRGGQATDDAALVESDGGHVVVVDGDPRALKVTVPADLDAVRRLIATDPQEQLIDSPQHPAPLPRTGIGVDVHGYADDERPLSLACLTWPGERGIEGHSDGDVAAHAVCDALLSAAGLGDLGTQFGVDRPQMKGATGAAMLADVHGTLERAGFRIGNVSVQIIGNRPKVGPRREEAQQAISAALGGAHVSVSATTTDHLGFLGRGEGIGAIANALVIRG</sequence>
<feature type="binding site" evidence="14">
    <location>
        <begin position="362"/>
        <end position="365"/>
    </location>
    <ligand>
        <name>4-CDP-2-C-methyl-D-erythritol 2-phosphate</name>
        <dbReference type="ChEBI" id="CHEBI:57919"/>
    </ligand>
</feature>
<dbReference type="InterPro" id="IPR036571">
    <property type="entry name" value="MECDP_synthase_sf"/>
</dbReference>
<accession>A0A542EKT9</accession>
<dbReference type="FunFam" id="3.30.1330.50:FF:000003">
    <property type="entry name" value="2-C-methyl-D-erythritol 2,4-cyclodiphosphate synthase"/>
    <property type="match status" value="1"/>
</dbReference>
<dbReference type="Proteomes" id="UP000320806">
    <property type="component" value="Unassembled WGS sequence"/>
</dbReference>
<comment type="cofactor">
    <cofactor evidence="3 14">
        <name>a divalent metal cation</name>
        <dbReference type="ChEBI" id="CHEBI:60240"/>
    </cofactor>
</comment>
<dbReference type="NCBIfam" id="TIGR00453">
    <property type="entry name" value="ispD"/>
    <property type="match status" value="1"/>
</dbReference>
<comment type="function">
    <text evidence="14">Bifunctional enzyme that catalyzes the formation of 4-diphosphocytidyl-2-C-methyl-D-erythritol from CTP and 2-C-methyl-D-erythritol 4-phosphate (MEP) (IspD), and catalyzes the conversion of 4-diphosphocytidyl-2-C-methyl-D-erythritol 2-phosphate (CDP-ME2P) to 2-C-methyl-D-erythritol 2,4-cyclodiphosphate (ME-CPP) with a corresponding release of cytidine 5-monophosphate (CMP) (IspF).</text>
</comment>
<dbReference type="PROSITE" id="PS01350">
    <property type="entry name" value="ISPF"/>
    <property type="match status" value="1"/>
</dbReference>
<feature type="site" description="Transition state stabilizer" evidence="14">
    <location>
        <position position="266"/>
    </location>
</feature>
<proteinExistence type="inferred from homology"/>
<dbReference type="Pfam" id="PF02542">
    <property type="entry name" value="YgbB"/>
    <property type="match status" value="1"/>
</dbReference>
<dbReference type="PANTHER" id="PTHR32125">
    <property type="entry name" value="2-C-METHYL-D-ERYTHRITOL 4-PHOSPHATE CYTIDYLYLTRANSFERASE, CHLOROPLASTIC"/>
    <property type="match status" value="1"/>
</dbReference>
<keyword evidence="11 14" id="KW-0414">Isoprene biosynthesis</keyword>
<dbReference type="EC" id="2.7.7.60" evidence="14"/>
<comment type="caution">
    <text evidence="16">The sequence shown here is derived from an EMBL/GenBank/DDBJ whole genome shotgun (WGS) entry which is preliminary data.</text>
</comment>
<feature type="binding site" evidence="14">
    <location>
        <position position="372"/>
    </location>
    <ligand>
        <name>4-CDP-2-C-methyl-D-erythritol 2-phosphate</name>
        <dbReference type="ChEBI" id="CHEBI:57919"/>
    </ligand>
</feature>
<evidence type="ECO:0000313" key="17">
    <source>
        <dbReference type="Proteomes" id="UP000320806"/>
    </source>
</evidence>
<dbReference type="InterPro" id="IPR029044">
    <property type="entry name" value="Nucleotide-diphossugar_trans"/>
</dbReference>
<comment type="caution">
    <text evidence="14">Lacks conserved residue(s) required for the propagation of feature annotation.</text>
</comment>
<dbReference type="GO" id="GO:0008685">
    <property type="term" value="F:2-C-methyl-D-erythritol 2,4-cyclodiphosphate synthase activity"/>
    <property type="evidence" value="ECO:0007669"/>
    <property type="project" value="UniProtKB-UniRule"/>
</dbReference>
<evidence type="ECO:0000256" key="2">
    <source>
        <dbReference type="ARBA" id="ARBA00001282"/>
    </source>
</evidence>
<dbReference type="CDD" id="cd02516">
    <property type="entry name" value="CDP-ME_synthetase"/>
    <property type="match status" value="1"/>
</dbReference>
<feature type="site" description="Positions MEP for the nucleophilic attack" evidence="14">
    <location>
        <position position="147"/>
    </location>
</feature>
<comment type="similarity">
    <text evidence="14">In the N-terminal section; belongs to the IspD/TarI cytidylyltransferase family. IspD subfamily.</text>
</comment>
<dbReference type="GO" id="GO:0019288">
    <property type="term" value="P:isopentenyl diphosphate biosynthetic process, methylerythritol 4-phosphate pathway"/>
    <property type="evidence" value="ECO:0007669"/>
    <property type="project" value="UniProtKB-UniRule"/>
</dbReference>
<comment type="pathway">
    <text evidence="4 14">Isoprenoid biosynthesis; isopentenyl diphosphate biosynthesis via DXP pathway; isopentenyl diphosphate from 1-deoxy-D-xylulose 5-phosphate: step 4/6.</text>
</comment>
<evidence type="ECO:0000256" key="1">
    <source>
        <dbReference type="ARBA" id="ARBA00000200"/>
    </source>
</evidence>
<feature type="binding site" evidence="14">
    <location>
        <begin position="239"/>
        <end position="241"/>
    </location>
    <ligand>
        <name>4-CDP-2-C-methyl-D-erythritol 2-phosphate</name>
        <dbReference type="ChEBI" id="CHEBI:57919"/>
    </ligand>
</feature>
<dbReference type="GO" id="GO:0046872">
    <property type="term" value="F:metal ion binding"/>
    <property type="evidence" value="ECO:0007669"/>
    <property type="project" value="UniProtKB-KW"/>
</dbReference>
<evidence type="ECO:0000256" key="3">
    <source>
        <dbReference type="ARBA" id="ARBA00001968"/>
    </source>
</evidence>
<feature type="domain" description="2-C-methyl-D-erythritol 2,4-cyclodiphosphate synthase" evidence="15">
    <location>
        <begin position="233"/>
        <end position="384"/>
    </location>
</feature>
<dbReference type="PANTHER" id="PTHR32125:SF4">
    <property type="entry name" value="2-C-METHYL-D-ERYTHRITOL 4-PHOSPHATE CYTIDYLYLTRANSFERASE, CHLOROPLASTIC"/>
    <property type="match status" value="1"/>
</dbReference>
<keyword evidence="9 14" id="KW-0548">Nucleotidyltransferase</keyword>
<evidence type="ECO:0000256" key="11">
    <source>
        <dbReference type="ARBA" id="ARBA00023229"/>
    </source>
</evidence>
<feature type="region of interest" description="2-C-methyl-D-erythritol 2,4-cyclodiphosphate synthase" evidence="14">
    <location>
        <begin position="233"/>
        <end position="387"/>
    </location>
</feature>
<keyword evidence="10 14" id="KW-0479">Metal-binding</keyword>
<dbReference type="EC" id="4.6.1.12" evidence="14"/>
<dbReference type="InterPro" id="IPR001228">
    <property type="entry name" value="IspD"/>
</dbReference>
<keyword evidence="12 14" id="KW-0456">Lyase</keyword>
<feature type="site" description="Transition state stabilizer" evidence="14">
    <location>
        <position position="363"/>
    </location>
</feature>
<dbReference type="InterPro" id="IPR020555">
    <property type="entry name" value="MECDP_synthase_CS"/>
</dbReference>
<evidence type="ECO:0000256" key="14">
    <source>
        <dbReference type="HAMAP-Rule" id="MF_01520"/>
    </source>
</evidence>
<evidence type="ECO:0000256" key="10">
    <source>
        <dbReference type="ARBA" id="ARBA00022723"/>
    </source>
</evidence>
<comment type="catalytic activity">
    <reaction evidence="2 14">
        <text>2-C-methyl-D-erythritol 4-phosphate + CTP + H(+) = 4-CDP-2-C-methyl-D-erythritol + diphosphate</text>
        <dbReference type="Rhea" id="RHEA:13429"/>
        <dbReference type="ChEBI" id="CHEBI:15378"/>
        <dbReference type="ChEBI" id="CHEBI:33019"/>
        <dbReference type="ChEBI" id="CHEBI:37563"/>
        <dbReference type="ChEBI" id="CHEBI:57823"/>
        <dbReference type="ChEBI" id="CHEBI:58262"/>
        <dbReference type="EC" id="2.7.7.60"/>
    </reaction>
</comment>
<protein>
    <recommendedName>
        <fullName evidence="14">Bifunctional enzyme IspD/IspF</fullName>
    </recommendedName>
    <domain>
        <recommendedName>
            <fullName evidence="14">2-C-methyl-D-erythritol 4-phosphate cytidylyltransferase</fullName>
            <ecNumber evidence="14">2.7.7.60</ecNumber>
        </recommendedName>
        <alternativeName>
            <fullName evidence="14">4-diphosphocytidyl-2C-methyl-D-erythritol synthase</fullName>
        </alternativeName>
        <alternativeName>
            <fullName evidence="14">MEP cytidylyltransferase</fullName>
            <shortName evidence="14">MCT</shortName>
        </alternativeName>
    </domain>
    <domain>
        <recommendedName>
            <fullName evidence="14">2-C-methyl-D-erythritol 2,4-cyclodiphosphate synthase</fullName>
            <shortName evidence="14">MECDP-synthase</shortName>
            <shortName evidence="14">MECPP-synthase</shortName>
            <shortName evidence="14">MECPS</shortName>
            <ecNumber evidence="14">4.6.1.12</ecNumber>
        </recommendedName>
    </domain>
</protein>
<evidence type="ECO:0000259" key="15">
    <source>
        <dbReference type="Pfam" id="PF02542"/>
    </source>
</evidence>
<dbReference type="InterPro" id="IPR050088">
    <property type="entry name" value="IspD/TarI_cytidylyltransf_bact"/>
</dbReference>
<organism evidence="16 17">
    <name type="scientific">Yimella lutea</name>
    <dbReference type="NCBI Taxonomy" id="587872"/>
    <lineage>
        <taxon>Bacteria</taxon>
        <taxon>Bacillati</taxon>
        <taxon>Actinomycetota</taxon>
        <taxon>Actinomycetes</taxon>
        <taxon>Micrococcales</taxon>
        <taxon>Dermacoccaceae</taxon>
        <taxon>Yimella</taxon>
    </lineage>
</organism>
<dbReference type="NCBIfam" id="TIGR00151">
    <property type="entry name" value="ispF"/>
    <property type="match status" value="1"/>
</dbReference>
<evidence type="ECO:0000256" key="13">
    <source>
        <dbReference type="ARBA" id="ARBA00023268"/>
    </source>
</evidence>
<feature type="binding site" evidence="14">
    <location>
        <begin position="266"/>
        <end position="267"/>
    </location>
    <ligand>
        <name>4-CDP-2-C-methyl-D-erythritol 2-phosphate</name>
        <dbReference type="ChEBI" id="CHEBI:57919"/>
    </ligand>
</feature>
<evidence type="ECO:0000256" key="6">
    <source>
        <dbReference type="ARBA" id="ARBA00008480"/>
    </source>
</evidence>
<dbReference type="HAMAP" id="MF_00108">
    <property type="entry name" value="IspD"/>
    <property type="match status" value="1"/>
</dbReference>
<keyword evidence="17" id="KW-1185">Reference proteome</keyword>
<comment type="similarity">
    <text evidence="6">Belongs to the IspF family.</text>
</comment>
<comment type="pathway">
    <text evidence="5 14">Isoprenoid biosynthesis; isopentenyl diphosphate biosynthesis via DXP pathway; isopentenyl diphosphate from 1-deoxy-D-xylulose 5-phosphate: step 2/6.</text>
</comment>
<evidence type="ECO:0000256" key="12">
    <source>
        <dbReference type="ARBA" id="ARBA00023239"/>
    </source>
</evidence>
<evidence type="ECO:0000256" key="8">
    <source>
        <dbReference type="ARBA" id="ARBA00022679"/>
    </source>
</evidence>
<dbReference type="InterPro" id="IPR026596">
    <property type="entry name" value="IspD/F"/>
</dbReference>
<keyword evidence="13 14" id="KW-0511">Multifunctional enzyme</keyword>
<feature type="binding site" evidence="14">
    <location>
        <position position="239"/>
    </location>
    <ligand>
        <name>a divalent metal cation</name>
        <dbReference type="ChEBI" id="CHEBI:60240"/>
    </ligand>
</feature>
<dbReference type="GO" id="GO:0016114">
    <property type="term" value="P:terpenoid biosynthetic process"/>
    <property type="evidence" value="ECO:0007669"/>
    <property type="project" value="InterPro"/>
</dbReference>
<gene>
    <name evidence="14" type="primary">ispDF</name>
    <name evidence="16" type="ORF">FB459_3389</name>
</gene>
<comment type="similarity">
    <text evidence="7">Belongs to the IspD/TarI cytidylyltransferase family. IspD subfamily.</text>
</comment>
<feature type="binding site" evidence="14">
    <location>
        <begin position="288"/>
        <end position="290"/>
    </location>
    <ligand>
        <name>4-CDP-2-C-methyl-D-erythritol 2-phosphate</name>
        <dbReference type="ChEBI" id="CHEBI:57919"/>
    </ligand>
</feature>
<dbReference type="HAMAP" id="MF_01520">
    <property type="entry name" value="IspDF"/>
    <property type="match status" value="1"/>
</dbReference>
<keyword evidence="8 14" id="KW-0808">Transferase</keyword>
<evidence type="ECO:0000313" key="16">
    <source>
        <dbReference type="EMBL" id="TQJ15816.1"/>
    </source>
</evidence>
<evidence type="ECO:0000256" key="7">
    <source>
        <dbReference type="ARBA" id="ARBA00009789"/>
    </source>
</evidence>
<comment type="similarity">
    <text evidence="14">In the C-terminal section; belongs to the IspF family.</text>
</comment>
<evidence type="ECO:0000256" key="4">
    <source>
        <dbReference type="ARBA" id="ARBA00004709"/>
    </source>
</evidence>
<dbReference type="AlphaFoldDB" id="A0A542EKT9"/>
<dbReference type="GO" id="GO:0050518">
    <property type="term" value="F:2-C-methyl-D-erythritol 4-phosphate cytidylyltransferase activity"/>
    <property type="evidence" value="ECO:0007669"/>
    <property type="project" value="UniProtKB-UniRule"/>
</dbReference>
<dbReference type="Gene3D" id="3.30.1330.50">
    <property type="entry name" value="2-C-methyl-D-erythritol 2,4-cyclodiphosphate synthase"/>
    <property type="match status" value="1"/>
</dbReference>
<feature type="site" description="Positions MEP for the nucleophilic attack" evidence="14">
    <location>
        <position position="199"/>
    </location>
</feature>
<dbReference type="Gene3D" id="3.90.550.10">
    <property type="entry name" value="Spore Coat Polysaccharide Biosynthesis Protein SpsA, Chain A"/>
    <property type="match status" value="1"/>
</dbReference>
<dbReference type="HAMAP" id="MF_00107">
    <property type="entry name" value="IspF"/>
    <property type="match status" value="1"/>
</dbReference>
<feature type="site" description="Transition state stabilizer" evidence="14">
    <location>
        <position position="13"/>
    </location>
</feature>
<dbReference type="SUPFAM" id="SSF69765">
    <property type="entry name" value="IpsF-like"/>
    <property type="match status" value="1"/>
</dbReference>
<dbReference type="FunFam" id="3.90.550.10:FF:000003">
    <property type="entry name" value="2-C-methyl-D-erythritol 4-phosphate cytidylyltransferase"/>
    <property type="match status" value="1"/>
</dbReference>
<comment type="catalytic activity">
    <reaction evidence="1 14">
        <text>4-CDP-2-C-methyl-D-erythritol 2-phosphate = 2-C-methyl-D-erythritol 2,4-cyclic diphosphate + CMP</text>
        <dbReference type="Rhea" id="RHEA:23864"/>
        <dbReference type="ChEBI" id="CHEBI:57919"/>
        <dbReference type="ChEBI" id="CHEBI:58483"/>
        <dbReference type="ChEBI" id="CHEBI:60377"/>
        <dbReference type="EC" id="4.6.1.12"/>
    </reaction>
</comment>
<feature type="site" description="Transition state stabilizer" evidence="14">
    <location>
        <position position="20"/>
    </location>
</feature>
<dbReference type="SUPFAM" id="SSF53448">
    <property type="entry name" value="Nucleotide-diphospho-sugar transferases"/>
    <property type="match status" value="1"/>
</dbReference>
<dbReference type="InterPro" id="IPR003526">
    <property type="entry name" value="MECDP_synthase"/>
</dbReference>
<feature type="binding site" evidence="14">
    <location>
        <position position="241"/>
    </location>
    <ligand>
        <name>a divalent metal cation</name>
        <dbReference type="ChEBI" id="CHEBI:60240"/>
    </ligand>
</feature>
<feature type="binding site" evidence="14">
    <location>
        <position position="274"/>
    </location>
    <ligand>
        <name>a divalent metal cation</name>
        <dbReference type="ChEBI" id="CHEBI:60240"/>
    </ligand>
</feature>
<dbReference type="RefSeq" id="WP_425472366.1">
    <property type="nucleotide sequence ID" value="NZ_BAABCI010000023.1"/>
</dbReference>
<dbReference type="PROSITE" id="PS01295">
    <property type="entry name" value="ISPD"/>
    <property type="match status" value="1"/>
</dbReference>
<dbReference type="Pfam" id="PF01128">
    <property type="entry name" value="IspD"/>
    <property type="match status" value="1"/>
</dbReference>
<dbReference type="InterPro" id="IPR034683">
    <property type="entry name" value="IspD/TarI"/>
</dbReference>
<dbReference type="InterPro" id="IPR018294">
    <property type="entry name" value="ISPD_synthase_CS"/>
</dbReference>
<feature type="binding site" evidence="14">
    <location>
        <position position="369"/>
    </location>
    <ligand>
        <name>4-CDP-2-C-methyl-D-erythritol 2-phosphate</name>
        <dbReference type="ChEBI" id="CHEBI:57919"/>
    </ligand>
</feature>
<dbReference type="UniPathway" id="UPA00056">
    <property type="reaction ID" value="UER00093"/>
</dbReference>
<reference evidence="16 17" key="1">
    <citation type="submission" date="2019-06" db="EMBL/GenBank/DDBJ databases">
        <title>Sequencing the genomes of 1000 actinobacteria strains.</title>
        <authorList>
            <person name="Klenk H.-P."/>
        </authorList>
    </citation>
    <scope>NUCLEOTIDE SEQUENCE [LARGE SCALE GENOMIC DNA]</scope>
    <source>
        <strain evidence="16 17">DSM 19828</strain>
    </source>
</reference>
<dbReference type="EMBL" id="VFMO01000001">
    <property type="protein sequence ID" value="TQJ15816.1"/>
    <property type="molecule type" value="Genomic_DNA"/>
</dbReference>
<feature type="region of interest" description="2-C-methyl-D-erythritol 4-phosphate cytidylyltransferase" evidence="14">
    <location>
        <begin position="1"/>
        <end position="232"/>
    </location>
</feature>